<gene>
    <name evidence="2" type="ORF">ACFPC0_19650</name>
</gene>
<dbReference type="Proteomes" id="UP001595824">
    <property type="component" value="Unassembled WGS sequence"/>
</dbReference>
<reference evidence="3" key="1">
    <citation type="journal article" date="2019" name="Int. J. Syst. Evol. Microbiol.">
        <title>The Global Catalogue of Microorganisms (GCM) 10K type strain sequencing project: providing services to taxonomists for standard genome sequencing and annotation.</title>
        <authorList>
            <consortium name="The Broad Institute Genomics Platform"/>
            <consortium name="The Broad Institute Genome Sequencing Center for Infectious Disease"/>
            <person name="Wu L."/>
            <person name="Ma J."/>
        </authorList>
    </citation>
    <scope>NUCLEOTIDE SEQUENCE [LARGE SCALE GENOMIC DNA]</scope>
    <source>
        <strain evidence="3">PCU 347</strain>
    </source>
</reference>
<evidence type="ECO:0000313" key="2">
    <source>
        <dbReference type="EMBL" id="MFC4329962.1"/>
    </source>
</evidence>
<evidence type="ECO:0000313" key="3">
    <source>
        <dbReference type="Proteomes" id="UP001595824"/>
    </source>
</evidence>
<feature type="compositionally biased region" description="Low complexity" evidence="1">
    <location>
        <begin position="41"/>
        <end position="50"/>
    </location>
</feature>
<organism evidence="2 3">
    <name type="scientific">Streptomyces andamanensis</name>
    <dbReference type="NCBI Taxonomy" id="1565035"/>
    <lineage>
        <taxon>Bacteria</taxon>
        <taxon>Bacillati</taxon>
        <taxon>Actinomycetota</taxon>
        <taxon>Actinomycetes</taxon>
        <taxon>Kitasatosporales</taxon>
        <taxon>Streptomycetaceae</taxon>
        <taxon>Streptomyces</taxon>
    </lineage>
</organism>
<dbReference type="EMBL" id="JBHSDP010000020">
    <property type="protein sequence ID" value="MFC4329962.1"/>
    <property type="molecule type" value="Genomic_DNA"/>
</dbReference>
<sequence>MSDTGPGIAEDLQPEDVGRFVRADRADRARSRSAGRRRDGSSAAGRATGAAEHEHGRRMRAA</sequence>
<accession>A0ABV8TH60</accession>
<name>A0ABV8TH60_9ACTN</name>
<evidence type="ECO:0000256" key="1">
    <source>
        <dbReference type="SAM" id="MobiDB-lite"/>
    </source>
</evidence>
<protein>
    <submittedName>
        <fullName evidence="2">Uncharacterized protein</fullName>
    </submittedName>
</protein>
<feature type="compositionally biased region" description="Basic and acidic residues" evidence="1">
    <location>
        <begin position="16"/>
        <end position="40"/>
    </location>
</feature>
<feature type="region of interest" description="Disordered" evidence="1">
    <location>
        <begin position="1"/>
        <end position="62"/>
    </location>
</feature>
<dbReference type="RefSeq" id="WP_381740684.1">
    <property type="nucleotide sequence ID" value="NZ_JBHSDP010000020.1"/>
</dbReference>
<proteinExistence type="predicted"/>
<comment type="caution">
    <text evidence="2">The sequence shown here is derived from an EMBL/GenBank/DDBJ whole genome shotgun (WGS) entry which is preliminary data.</text>
</comment>
<keyword evidence="3" id="KW-1185">Reference proteome</keyword>